<sequence>MYRSLARVVSFALHPFVMPLYMILLLLTDTTYASIYSLKVKIYLVWVTVLFTMIIPALVLMLLKSYHKISDSDLTRRSERLIPVSAIAVCYLLCGVAVIRVPLAEMLSRFMFAAAACALLVMIISLFWKISLHLTASGAILSFVLMVHIASGGRLMGALCAAIFAAGLLGSARLQLGYHTPMQVFAGFMTGLVVGAVIVLL</sequence>
<name>A0A9D2IBZ8_9BACT</name>
<accession>A0A9D2IBZ8</accession>
<reference evidence="2" key="1">
    <citation type="journal article" date="2021" name="PeerJ">
        <title>Extensive microbial diversity within the chicken gut microbiome revealed by metagenomics and culture.</title>
        <authorList>
            <person name="Gilroy R."/>
            <person name="Ravi A."/>
            <person name="Getino M."/>
            <person name="Pursley I."/>
            <person name="Horton D.L."/>
            <person name="Alikhan N.F."/>
            <person name="Baker D."/>
            <person name="Gharbi K."/>
            <person name="Hall N."/>
            <person name="Watson M."/>
            <person name="Adriaenssens E.M."/>
            <person name="Foster-Nyarko E."/>
            <person name="Jarju S."/>
            <person name="Secka A."/>
            <person name="Antonio M."/>
            <person name="Oren A."/>
            <person name="Chaudhuri R.R."/>
            <person name="La Ragione R."/>
            <person name="Hildebrand F."/>
            <person name="Pallen M.J."/>
        </authorList>
    </citation>
    <scope>NUCLEOTIDE SEQUENCE</scope>
    <source>
        <strain evidence="2">CHK169-11906</strain>
    </source>
</reference>
<dbReference type="Proteomes" id="UP000824259">
    <property type="component" value="Unassembled WGS sequence"/>
</dbReference>
<evidence type="ECO:0008006" key="4">
    <source>
        <dbReference type="Google" id="ProtNLM"/>
    </source>
</evidence>
<keyword evidence="1" id="KW-0812">Transmembrane</keyword>
<keyword evidence="1" id="KW-1133">Transmembrane helix</keyword>
<feature type="transmembrane region" description="Helical" evidence="1">
    <location>
        <begin position="12"/>
        <end position="36"/>
    </location>
</feature>
<dbReference type="EMBL" id="DWYR01000008">
    <property type="protein sequence ID" value="HJA98465.1"/>
    <property type="molecule type" value="Genomic_DNA"/>
</dbReference>
<evidence type="ECO:0000256" key="1">
    <source>
        <dbReference type="SAM" id="Phobius"/>
    </source>
</evidence>
<organism evidence="2 3">
    <name type="scientific">Candidatus Alistipes avicola</name>
    <dbReference type="NCBI Taxonomy" id="2838432"/>
    <lineage>
        <taxon>Bacteria</taxon>
        <taxon>Pseudomonadati</taxon>
        <taxon>Bacteroidota</taxon>
        <taxon>Bacteroidia</taxon>
        <taxon>Bacteroidales</taxon>
        <taxon>Rikenellaceae</taxon>
        <taxon>Alistipes</taxon>
    </lineage>
</organism>
<comment type="caution">
    <text evidence="2">The sequence shown here is derived from an EMBL/GenBank/DDBJ whole genome shotgun (WGS) entry which is preliminary data.</text>
</comment>
<feature type="transmembrane region" description="Helical" evidence="1">
    <location>
        <begin position="84"/>
        <end position="104"/>
    </location>
</feature>
<feature type="transmembrane region" description="Helical" evidence="1">
    <location>
        <begin position="110"/>
        <end position="128"/>
    </location>
</feature>
<evidence type="ECO:0000313" key="3">
    <source>
        <dbReference type="Proteomes" id="UP000824259"/>
    </source>
</evidence>
<gene>
    <name evidence="2" type="ORF">H9779_02550</name>
</gene>
<proteinExistence type="predicted"/>
<reference evidence="2" key="2">
    <citation type="submission" date="2021-04" db="EMBL/GenBank/DDBJ databases">
        <authorList>
            <person name="Gilroy R."/>
        </authorList>
    </citation>
    <scope>NUCLEOTIDE SEQUENCE</scope>
    <source>
        <strain evidence="2">CHK169-11906</strain>
    </source>
</reference>
<feature type="transmembrane region" description="Helical" evidence="1">
    <location>
        <begin position="140"/>
        <end position="170"/>
    </location>
</feature>
<feature type="transmembrane region" description="Helical" evidence="1">
    <location>
        <begin position="42"/>
        <end position="63"/>
    </location>
</feature>
<feature type="transmembrane region" description="Helical" evidence="1">
    <location>
        <begin position="182"/>
        <end position="200"/>
    </location>
</feature>
<protein>
    <recommendedName>
        <fullName evidence="4">Phosphatidic acid phosphatase type 2/haloperoxidase domain-containing protein</fullName>
    </recommendedName>
</protein>
<evidence type="ECO:0000313" key="2">
    <source>
        <dbReference type="EMBL" id="HJA98465.1"/>
    </source>
</evidence>
<keyword evidence="1" id="KW-0472">Membrane</keyword>
<dbReference type="AlphaFoldDB" id="A0A9D2IBZ8"/>